<name>A0ABV2L816_9HYPH</name>
<protein>
    <submittedName>
        <fullName evidence="1">Calcineurin-like phosphoesterase family protein</fullName>
    </submittedName>
</protein>
<dbReference type="RefSeq" id="WP_265223593.1">
    <property type="nucleotide sequence ID" value="NZ_BPQL01000020.1"/>
</dbReference>
<sequence>MQSSSKCFVWLACADSTTLWNVVVHPTDTVWHLSDFAHIIWHW</sequence>
<dbReference type="Proteomes" id="UP001549145">
    <property type="component" value="Unassembled WGS sequence"/>
</dbReference>
<keyword evidence="2" id="KW-1185">Reference proteome</keyword>
<comment type="caution">
    <text evidence="1">The sequence shown here is derived from an EMBL/GenBank/DDBJ whole genome shotgun (WGS) entry which is preliminary data.</text>
</comment>
<proteinExistence type="predicted"/>
<organism evidence="1 2">
    <name type="scientific">Methylobacterium goesingense</name>
    <dbReference type="NCBI Taxonomy" id="243690"/>
    <lineage>
        <taxon>Bacteria</taxon>
        <taxon>Pseudomonadati</taxon>
        <taxon>Pseudomonadota</taxon>
        <taxon>Alphaproteobacteria</taxon>
        <taxon>Hyphomicrobiales</taxon>
        <taxon>Methylobacteriaceae</taxon>
        <taxon>Methylobacterium</taxon>
    </lineage>
</organism>
<gene>
    <name evidence="1" type="ORF">ABID43_003543</name>
</gene>
<reference evidence="1 2" key="1">
    <citation type="submission" date="2024-06" db="EMBL/GenBank/DDBJ databases">
        <title>Genomic Encyclopedia of Type Strains, Phase IV (KMG-IV): sequencing the most valuable type-strain genomes for metagenomic binning, comparative biology and taxonomic classification.</title>
        <authorList>
            <person name="Goeker M."/>
        </authorList>
    </citation>
    <scope>NUCLEOTIDE SEQUENCE [LARGE SCALE GENOMIC DNA]</scope>
    <source>
        <strain evidence="1 2">DSM 21331</strain>
    </source>
</reference>
<accession>A0ABV2L816</accession>
<dbReference type="EMBL" id="JBEPMM010000011">
    <property type="protein sequence ID" value="MET3693988.1"/>
    <property type="molecule type" value="Genomic_DNA"/>
</dbReference>
<evidence type="ECO:0000313" key="1">
    <source>
        <dbReference type="EMBL" id="MET3693988.1"/>
    </source>
</evidence>
<evidence type="ECO:0000313" key="2">
    <source>
        <dbReference type="Proteomes" id="UP001549145"/>
    </source>
</evidence>